<comment type="subcellular location">
    <subcellularLocation>
        <location evidence="12">Cell membrane</location>
        <topology evidence="12">Multi-pass membrane protein</topology>
    </subcellularLocation>
    <subcellularLocation>
        <location evidence="1">Membrane</location>
        <topology evidence="1">Multi-pass membrane protein</topology>
    </subcellularLocation>
</comment>
<evidence type="ECO:0000256" key="7">
    <source>
        <dbReference type="ARBA" id="ARBA00022984"/>
    </source>
</evidence>
<evidence type="ECO:0000256" key="3">
    <source>
        <dbReference type="ARBA" id="ARBA00022618"/>
    </source>
</evidence>
<feature type="transmembrane region" description="Helical" evidence="12">
    <location>
        <begin position="178"/>
        <end position="201"/>
    </location>
</feature>
<dbReference type="CDD" id="cd06852">
    <property type="entry name" value="GT_MraY"/>
    <property type="match status" value="1"/>
</dbReference>
<feature type="transmembrane region" description="Helical" evidence="12">
    <location>
        <begin position="306"/>
        <end position="327"/>
    </location>
</feature>
<feature type="transmembrane region" description="Helical" evidence="12">
    <location>
        <begin position="45"/>
        <end position="65"/>
    </location>
</feature>
<dbReference type="InterPro" id="IPR000715">
    <property type="entry name" value="Glycosyl_transferase_4"/>
</dbReference>
<keyword evidence="8 12" id="KW-1133">Transmembrane helix</keyword>
<comment type="catalytic activity">
    <reaction evidence="12">
        <text>UDP-N-acetyl-alpha-D-muramoyl-L-alanyl-gamma-D-glutamyl-meso-2,6-diaminopimeloyl-D-alanyl-D-alanine + di-trans,octa-cis-undecaprenyl phosphate = di-trans,octa-cis-undecaprenyl diphospho-N-acetyl-alpha-D-muramoyl-L-alanyl-D-glutamyl-meso-2,6-diaminopimeloyl-D-alanyl-D-alanine + UMP</text>
        <dbReference type="Rhea" id="RHEA:28386"/>
        <dbReference type="ChEBI" id="CHEBI:57865"/>
        <dbReference type="ChEBI" id="CHEBI:60392"/>
        <dbReference type="ChEBI" id="CHEBI:61386"/>
        <dbReference type="ChEBI" id="CHEBI:61387"/>
        <dbReference type="EC" id="2.7.8.13"/>
    </reaction>
</comment>
<dbReference type="InterPro" id="IPR018480">
    <property type="entry name" value="PNAcMuramoyl-5peptid_Trfase_CS"/>
</dbReference>
<dbReference type="NCBIfam" id="TIGR00445">
    <property type="entry name" value="mraY"/>
    <property type="match status" value="1"/>
</dbReference>
<dbReference type="AlphaFoldDB" id="A0A1A9HUN4"/>
<feature type="transmembrane region" description="Helical" evidence="12">
    <location>
        <begin position="258"/>
        <end position="277"/>
    </location>
</feature>
<keyword evidence="5 12" id="KW-0812">Transmembrane</keyword>
<feature type="transmembrane region" description="Helical" evidence="12">
    <location>
        <begin position="71"/>
        <end position="88"/>
    </location>
</feature>
<accession>A0A1A9HUN4</accession>
<dbReference type="GO" id="GO:0008360">
    <property type="term" value="P:regulation of cell shape"/>
    <property type="evidence" value="ECO:0007669"/>
    <property type="project" value="UniProtKB-KW"/>
</dbReference>
<evidence type="ECO:0000256" key="9">
    <source>
        <dbReference type="ARBA" id="ARBA00023136"/>
    </source>
</evidence>
<dbReference type="PATRIC" id="fig|1806891.3.peg.521"/>
<feature type="transmembrane region" description="Helical" evidence="12">
    <location>
        <begin position="207"/>
        <end position="224"/>
    </location>
</feature>
<keyword evidence="3 12" id="KW-0132">Cell division</keyword>
<dbReference type="PROSITE" id="PS01347">
    <property type="entry name" value="MRAY_1"/>
    <property type="match status" value="1"/>
</dbReference>
<organism evidence="15 16">
    <name type="scientific">Candidatus Chlamydia sanziniae</name>
    <dbReference type="NCBI Taxonomy" id="1806891"/>
    <lineage>
        <taxon>Bacteria</taxon>
        <taxon>Pseudomonadati</taxon>
        <taxon>Chlamydiota</taxon>
        <taxon>Chlamydiia</taxon>
        <taxon>Chlamydiales</taxon>
        <taxon>Chlamydiaceae</taxon>
        <taxon>Chlamydia/Chlamydophila group</taxon>
        <taxon>Chlamydia</taxon>
    </lineage>
</organism>
<keyword evidence="7 12" id="KW-0573">Peptidoglycan synthesis</keyword>
<dbReference type="EMBL" id="CP014639">
    <property type="protein sequence ID" value="ANH78699.1"/>
    <property type="molecule type" value="Genomic_DNA"/>
</dbReference>
<evidence type="ECO:0000256" key="12">
    <source>
        <dbReference type="HAMAP-Rule" id="MF_00038"/>
    </source>
</evidence>
<gene>
    <name evidence="12" type="primary">mraY</name>
    <name evidence="15" type="ORF">Cs308_0529</name>
</gene>
<dbReference type="GO" id="GO:0005886">
    <property type="term" value="C:plasma membrane"/>
    <property type="evidence" value="ECO:0007669"/>
    <property type="project" value="UniProtKB-SubCell"/>
</dbReference>
<dbReference type="UniPathway" id="UPA00219"/>
<evidence type="ECO:0000256" key="4">
    <source>
        <dbReference type="ARBA" id="ARBA00022679"/>
    </source>
</evidence>
<dbReference type="STRING" id="1806891.Cs308_0529"/>
<dbReference type="KEGG" id="csaz:Cs308_0529"/>
<comment type="caution">
    <text evidence="12">Lacks conserved residue(s) required for the propagation of feature annotation.</text>
</comment>
<evidence type="ECO:0000256" key="6">
    <source>
        <dbReference type="ARBA" id="ARBA00022960"/>
    </source>
</evidence>
<keyword evidence="12 14" id="KW-0479">Metal-binding</keyword>
<dbReference type="GO" id="GO:0071555">
    <property type="term" value="P:cell wall organization"/>
    <property type="evidence" value="ECO:0007669"/>
    <property type="project" value="UniProtKB-KW"/>
</dbReference>
<comment type="function">
    <text evidence="12">Catalyzes the initial step of the lipid cycle reactions in the biosynthesis of the cell wall peptidoglycan: transfers peptidoglycan precursor phospho-MurNAc-pentapeptide from UDP-MurNAc-pentapeptide onto the lipid carrier undecaprenyl phosphate, yielding undecaprenyl-pyrophosphoryl-MurNAc-pentapeptide, known as lipid I.</text>
</comment>
<evidence type="ECO:0000256" key="1">
    <source>
        <dbReference type="ARBA" id="ARBA00004141"/>
    </source>
</evidence>
<keyword evidence="16" id="KW-1185">Reference proteome</keyword>
<dbReference type="GO" id="GO:0008963">
    <property type="term" value="F:phospho-N-acetylmuramoyl-pentapeptide-transferase activity"/>
    <property type="evidence" value="ECO:0007669"/>
    <property type="project" value="UniProtKB-UniRule"/>
</dbReference>
<evidence type="ECO:0000256" key="13">
    <source>
        <dbReference type="NCBIfam" id="TIGR00445"/>
    </source>
</evidence>
<dbReference type="EC" id="2.7.8.13" evidence="12 13"/>
<keyword evidence="12 14" id="KW-0460">Magnesium</keyword>
<evidence type="ECO:0000256" key="2">
    <source>
        <dbReference type="ARBA" id="ARBA00005583"/>
    </source>
</evidence>
<dbReference type="PANTHER" id="PTHR22926">
    <property type="entry name" value="PHOSPHO-N-ACETYLMURAMOYL-PENTAPEPTIDE-TRANSFERASE"/>
    <property type="match status" value="1"/>
</dbReference>
<keyword evidence="12" id="KW-1003">Cell membrane</keyword>
<comment type="pathway">
    <text evidence="12">Cell wall biogenesis; peptidoglycan biosynthesis.</text>
</comment>
<keyword evidence="9 12" id="KW-0472">Membrane</keyword>
<keyword evidence="10 12" id="KW-0131">Cell cycle</keyword>
<evidence type="ECO:0000256" key="10">
    <source>
        <dbReference type="ARBA" id="ARBA00023306"/>
    </source>
</evidence>
<evidence type="ECO:0000313" key="16">
    <source>
        <dbReference type="Proteomes" id="UP000078162"/>
    </source>
</evidence>
<keyword evidence="11 12" id="KW-0961">Cell wall biogenesis/degradation</keyword>
<evidence type="ECO:0000256" key="11">
    <source>
        <dbReference type="ARBA" id="ARBA00023316"/>
    </source>
</evidence>
<feature type="binding site" evidence="14">
    <location>
        <position position="171"/>
    </location>
    <ligand>
        <name>Mg(2+)</name>
        <dbReference type="ChEBI" id="CHEBI:18420"/>
    </ligand>
</feature>
<dbReference type="GO" id="GO:0051301">
    <property type="term" value="P:cell division"/>
    <property type="evidence" value="ECO:0007669"/>
    <property type="project" value="UniProtKB-KW"/>
</dbReference>
<evidence type="ECO:0000256" key="14">
    <source>
        <dbReference type="PIRSR" id="PIRSR600715-1"/>
    </source>
</evidence>
<comment type="cofactor">
    <cofactor evidence="12 14">
        <name>Mg(2+)</name>
        <dbReference type="ChEBI" id="CHEBI:18420"/>
    </cofactor>
</comment>
<dbReference type="HAMAP" id="MF_00038">
    <property type="entry name" value="MraY"/>
    <property type="match status" value="1"/>
</dbReference>
<feature type="binding site" evidence="14">
    <location>
        <position position="235"/>
    </location>
    <ligand>
        <name>Mg(2+)</name>
        <dbReference type="ChEBI" id="CHEBI:18420"/>
    </ligand>
</feature>
<proteinExistence type="inferred from homology"/>
<name>A0A1A9HUN4_9CHLA</name>
<evidence type="ECO:0000256" key="5">
    <source>
        <dbReference type="ARBA" id="ARBA00022692"/>
    </source>
</evidence>
<comment type="similarity">
    <text evidence="2 12">Belongs to the glycosyltransferase 4 family. MraY subfamily.</text>
</comment>
<keyword evidence="6 12" id="KW-0133">Cell shape</keyword>
<reference evidence="15 16" key="1">
    <citation type="submission" date="2016-03" db="EMBL/GenBank/DDBJ databases">
        <title>Culture-independent genomics supports pathogen discovery for uncultivable bacteria within the genus Chlamydia.</title>
        <authorList>
            <person name="Taylor-Brown A."/>
            <person name="Bachmann N.L."/>
            <person name="Borel N."/>
            <person name="Polkinghorne A."/>
        </authorList>
    </citation>
    <scope>NUCLEOTIDE SEQUENCE [LARGE SCALE GENOMIC DNA]</scope>
    <source>
        <strain evidence="15 16">2742-308</strain>
    </source>
</reference>
<protein>
    <recommendedName>
        <fullName evidence="12 13">Phospho-N-acetylmuramoyl-pentapeptide-transferase</fullName>
        <ecNumber evidence="12 13">2.7.8.13</ecNumber>
    </recommendedName>
    <alternativeName>
        <fullName evidence="12">UDP-MurNAc-pentapeptide phosphotransferase</fullName>
    </alternativeName>
</protein>
<sequence length="330" mass="36293">MTGLLLTLVLGVPVIRWLKKKDYRDQIYKEYCEKLELLHKNKAQVPTGGGILLFTVLIISILVWFPWTRPLTWLFILLITGYASLGWCDDRIKKKRQKGHGLKAKHKFIIQLCLATVTLLVLPYVYGSTKPLFMLKVPFVEGMVSVHSSLGKLCCLGLAFLAIVGTSNAVNLTDGLDGLAAGTLFITTLGFVIVALNSPAIPIAREIAYMFAALAGVCMGFLWYNGPPAQVFMGDTGSLLLGGMLGSCAVMLRAELILIIIGSIFVAEAGSVILQVVSHKCWKKRIFLCSPLHHHYEYQGMSEFKIVMRFWIVSLMCTGIGIAAALGRVL</sequence>
<dbReference type="PANTHER" id="PTHR22926:SF5">
    <property type="entry name" value="PHOSPHO-N-ACETYLMURAMOYL-PENTAPEPTIDE-TRANSFERASE HOMOLOG"/>
    <property type="match status" value="1"/>
</dbReference>
<dbReference type="GO" id="GO:0051992">
    <property type="term" value="F:UDP-N-acetylmuramoyl-L-alanyl-D-glutamyl-meso-2,6-diaminopimelyl-D-alanyl-D-alanine:undecaprenyl-phosphate transferase activity"/>
    <property type="evidence" value="ECO:0007669"/>
    <property type="project" value="RHEA"/>
</dbReference>
<dbReference type="InterPro" id="IPR003524">
    <property type="entry name" value="PNAcMuramoyl-5peptid_Trfase"/>
</dbReference>
<dbReference type="Proteomes" id="UP000078162">
    <property type="component" value="Chromosome"/>
</dbReference>
<keyword evidence="4 12" id="KW-0808">Transferase</keyword>
<dbReference type="GO" id="GO:0009252">
    <property type="term" value="P:peptidoglycan biosynthetic process"/>
    <property type="evidence" value="ECO:0007669"/>
    <property type="project" value="UniProtKB-UniRule"/>
</dbReference>
<feature type="transmembrane region" description="Helical" evidence="12">
    <location>
        <begin position="108"/>
        <end position="126"/>
    </location>
</feature>
<dbReference type="PROSITE" id="PS01348">
    <property type="entry name" value="MRAY_2"/>
    <property type="match status" value="1"/>
</dbReference>
<dbReference type="Pfam" id="PF00953">
    <property type="entry name" value="Glycos_transf_4"/>
    <property type="match status" value="1"/>
</dbReference>
<dbReference type="GO" id="GO:0046872">
    <property type="term" value="F:metal ion binding"/>
    <property type="evidence" value="ECO:0007669"/>
    <property type="project" value="UniProtKB-KW"/>
</dbReference>
<evidence type="ECO:0000256" key="8">
    <source>
        <dbReference type="ARBA" id="ARBA00022989"/>
    </source>
</evidence>
<evidence type="ECO:0000313" key="15">
    <source>
        <dbReference type="EMBL" id="ANH78699.1"/>
    </source>
</evidence>